<gene>
    <name evidence="12" type="ORF">CPELLU_LOCUS197</name>
</gene>
<proteinExistence type="inferred from homology"/>
<sequence length="119" mass="13877">GKMRMIINGKFFREIQCNCWFADERVQECDSTGVDVQVFFIVPVMFSYSAKPQHTLGSAHYLNDYIAQVCAEDPKRFIGSHINEWNLVSPELNPIWEACDELKVLVFVYSWVRYFNGDL</sequence>
<evidence type="ECO:0000256" key="4">
    <source>
        <dbReference type="ARBA" id="ARBA00012365"/>
    </source>
</evidence>
<organism evidence="12 13">
    <name type="scientific">Cetraspora pellucida</name>
    <dbReference type="NCBI Taxonomy" id="1433469"/>
    <lineage>
        <taxon>Eukaryota</taxon>
        <taxon>Fungi</taxon>
        <taxon>Fungi incertae sedis</taxon>
        <taxon>Mucoromycota</taxon>
        <taxon>Glomeromycotina</taxon>
        <taxon>Glomeromycetes</taxon>
        <taxon>Diversisporales</taxon>
        <taxon>Gigasporaceae</taxon>
        <taxon>Cetraspora</taxon>
    </lineage>
</organism>
<dbReference type="OrthoDB" id="191270at2759"/>
<evidence type="ECO:0000256" key="8">
    <source>
        <dbReference type="ARBA" id="ARBA00022833"/>
    </source>
</evidence>
<comment type="subunit">
    <text evidence="3">Monomer.</text>
</comment>
<keyword evidence="7 11" id="KW-0210">Decarboxylase</keyword>
<evidence type="ECO:0000256" key="7">
    <source>
        <dbReference type="ARBA" id="ARBA00022793"/>
    </source>
</evidence>
<evidence type="ECO:0000256" key="1">
    <source>
        <dbReference type="ARBA" id="ARBA00005079"/>
    </source>
</evidence>
<dbReference type="GO" id="GO:0019748">
    <property type="term" value="P:secondary metabolic process"/>
    <property type="evidence" value="ECO:0007669"/>
    <property type="project" value="TreeGrafter"/>
</dbReference>
<keyword evidence="6" id="KW-0479">Metal-binding</keyword>
<comment type="similarity">
    <text evidence="2">Belongs to the metallo-dependent hydrolases superfamily. ACMSD family.</text>
</comment>
<accession>A0A9N8VD74</accession>
<evidence type="ECO:0000256" key="10">
    <source>
        <dbReference type="ARBA" id="ARBA00031120"/>
    </source>
</evidence>
<dbReference type="EMBL" id="CAJVQA010000042">
    <property type="protein sequence ID" value="CAG8452078.1"/>
    <property type="molecule type" value="Genomic_DNA"/>
</dbReference>
<dbReference type="PANTHER" id="PTHR21240">
    <property type="entry name" value="2-AMINO-3-CARBOXYLMUCONATE-6-SEMIALDEHYDE DECARBOXYLASE"/>
    <property type="match status" value="1"/>
</dbReference>
<feature type="non-terminal residue" evidence="12">
    <location>
        <position position="119"/>
    </location>
</feature>
<dbReference type="GO" id="GO:0005829">
    <property type="term" value="C:cytosol"/>
    <property type="evidence" value="ECO:0007669"/>
    <property type="project" value="TreeGrafter"/>
</dbReference>
<dbReference type="InterPro" id="IPR032465">
    <property type="entry name" value="ACMSD"/>
</dbReference>
<dbReference type="PANTHER" id="PTHR21240:SF27">
    <property type="entry name" value="2-AMINO-3-CARBOXYMUCONATE-6-SEMIALDEHYDE DECARBOXYLASE"/>
    <property type="match status" value="1"/>
</dbReference>
<keyword evidence="13" id="KW-1185">Reference proteome</keyword>
<comment type="caution">
    <text evidence="12">The sequence shown here is derived from an EMBL/GenBank/DDBJ whole genome shotgun (WGS) entry which is preliminary data.</text>
</comment>
<protein>
    <recommendedName>
        <fullName evidence="5">2-amino-3-carboxymuconate-6-semialdehyde decarboxylase</fullName>
        <ecNumber evidence="4">4.1.1.45</ecNumber>
    </recommendedName>
    <alternativeName>
        <fullName evidence="10">Picolinate carboxylase</fullName>
    </alternativeName>
</protein>
<evidence type="ECO:0000256" key="11">
    <source>
        <dbReference type="RuleBase" id="RU366045"/>
    </source>
</evidence>
<name>A0A9N8VD74_9GLOM</name>
<dbReference type="AlphaFoldDB" id="A0A9N8VD74"/>
<evidence type="ECO:0000256" key="6">
    <source>
        <dbReference type="ARBA" id="ARBA00022723"/>
    </source>
</evidence>
<keyword evidence="8" id="KW-0862">Zinc</keyword>
<dbReference type="InterPro" id="IPR032466">
    <property type="entry name" value="Metal_Hydrolase"/>
</dbReference>
<dbReference type="GO" id="GO:0046872">
    <property type="term" value="F:metal ion binding"/>
    <property type="evidence" value="ECO:0007669"/>
    <property type="project" value="UniProtKB-KW"/>
</dbReference>
<reference evidence="12" key="1">
    <citation type="submission" date="2021-06" db="EMBL/GenBank/DDBJ databases">
        <authorList>
            <person name="Kallberg Y."/>
            <person name="Tangrot J."/>
            <person name="Rosling A."/>
        </authorList>
    </citation>
    <scope>NUCLEOTIDE SEQUENCE</scope>
    <source>
        <strain evidence="12">FL966</strain>
    </source>
</reference>
<dbReference type="SUPFAM" id="SSF51556">
    <property type="entry name" value="Metallo-dependent hydrolases"/>
    <property type="match status" value="1"/>
</dbReference>
<evidence type="ECO:0000256" key="5">
    <source>
        <dbReference type="ARBA" id="ARBA00021214"/>
    </source>
</evidence>
<evidence type="ECO:0000313" key="13">
    <source>
        <dbReference type="Proteomes" id="UP000789759"/>
    </source>
</evidence>
<evidence type="ECO:0000256" key="3">
    <source>
        <dbReference type="ARBA" id="ARBA00011245"/>
    </source>
</evidence>
<evidence type="ECO:0000256" key="2">
    <source>
        <dbReference type="ARBA" id="ARBA00005871"/>
    </source>
</evidence>
<comment type="pathway">
    <text evidence="1">Secondary metabolite metabolism; quinolate metabolism.</text>
</comment>
<dbReference type="Gene3D" id="3.20.20.140">
    <property type="entry name" value="Metal-dependent hydrolases"/>
    <property type="match status" value="1"/>
</dbReference>
<dbReference type="EC" id="4.1.1.45" evidence="4"/>
<dbReference type="GO" id="GO:0001760">
    <property type="term" value="F:aminocarboxymuconate-semialdehyde decarboxylase activity"/>
    <property type="evidence" value="ECO:0007669"/>
    <property type="project" value="UniProtKB-EC"/>
</dbReference>
<evidence type="ECO:0000313" key="12">
    <source>
        <dbReference type="EMBL" id="CAG8452078.1"/>
    </source>
</evidence>
<keyword evidence="9 11" id="KW-0456">Lyase</keyword>
<dbReference type="Proteomes" id="UP000789759">
    <property type="component" value="Unassembled WGS sequence"/>
</dbReference>
<evidence type="ECO:0000256" key="9">
    <source>
        <dbReference type="ARBA" id="ARBA00023239"/>
    </source>
</evidence>